<gene>
    <name evidence="1" type="ORF">HXL70_04050</name>
</gene>
<accession>A0A930B5F1</accession>
<evidence type="ECO:0000313" key="2">
    <source>
        <dbReference type="Proteomes" id="UP000757890"/>
    </source>
</evidence>
<dbReference type="InterPro" id="IPR007344">
    <property type="entry name" value="GrpB/CoaE"/>
</dbReference>
<dbReference type="Proteomes" id="UP000757890">
    <property type="component" value="Unassembled WGS sequence"/>
</dbReference>
<dbReference type="PANTHER" id="PTHR34822:SF1">
    <property type="entry name" value="GRPB FAMILY PROTEIN"/>
    <property type="match status" value="1"/>
</dbReference>
<organism evidence="1 2">
    <name type="scientific">Dialister invisus</name>
    <dbReference type="NCBI Taxonomy" id="218538"/>
    <lineage>
        <taxon>Bacteria</taxon>
        <taxon>Bacillati</taxon>
        <taxon>Bacillota</taxon>
        <taxon>Negativicutes</taxon>
        <taxon>Veillonellales</taxon>
        <taxon>Veillonellaceae</taxon>
        <taxon>Dialister</taxon>
    </lineage>
</organism>
<dbReference type="SUPFAM" id="SSF81301">
    <property type="entry name" value="Nucleotidyltransferase"/>
    <property type="match status" value="1"/>
</dbReference>
<dbReference type="AlphaFoldDB" id="A0A930B5F1"/>
<dbReference type="EMBL" id="JABZMK010000014">
    <property type="protein sequence ID" value="MBF1129203.1"/>
    <property type="molecule type" value="Genomic_DNA"/>
</dbReference>
<name>A0A930B5F1_9FIRM</name>
<protein>
    <submittedName>
        <fullName evidence="1">GrpB family protein</fullName>
    </submittedName>
</protein>
<dbReference type="PANTHER" id="PTHR34822">
    <property type="entry name" value="GRPB DOMAIN PROTEIN (AFU_ORTHOLOGUE AFUA_1G01530)"/>
    <property type="match status" value="1"/>
</dbReference>
<reference evidence="1" key="1">
    <citation type="submission" date="2020-04" db="EMBL/GenBank/DDBJ databases">
        <title>Deep metagenomics examines the oral microbiome during advanced dental caries in children, revealing novel taxa and co-occurrences with host molecules.</title>
        <authorList>
            <person name="Baker J.L."/>
            <person name="Morton J.T."/>
            <person name="Dinis M."/>
            <person name="Alvarez R."/>
            <person name="Tran N.C."/>
            <person name="Knight R."/>
            <person name="Edlund A."/>
        </authorList>
    </citation>
    <scope>NUCLEOTIDE SEQUENCE</scope>
    <source>
        <strain evidence="1">JCVI_32_bin.14</strain>
    </source>
</reference>
<evidence type="ECO:0000313" key="1">
    <source>
        <dbReference type="EMBL" id="MBF1129203.1"/>
    </source>
</evidence>
<dbReference type="InterPro" id="IPR043519">
    <property type="entry name" value="NT_sf"/>
</dbReference>
<proteinExistence type="predicted"/>
<sequence>MGKRLEDRSLEELWQLFPIFLVPHKKEWAGWYREEKGRLEVLLGAGRVKRVSHIGSTAVSGIWAKNIIDILLEVPDKKRMAEVWEILKNNGWLCMNTSKNRISMNKGYTEKGFAEKVYHLHIRLPCDHDELYFLSYLQAHPVVAKEYETLKLLLWKRYPHDRDRYTEAKTDFVRTYTERAKREYGNRWE</sequence>
<dbReference type="Gene3D" id="3.30.460.10">
    <property type="entry name" value="Beta Polymerase, domain 2"/>
    <property type="match status" value="1"/>
</dbReference>
<dbReference type="Pfam" id="PF04229">
    <property type="entry name" value="GrpB"/>
    <property type="match status" value="1"/>
</dbReference>
<comment type="caution">
    <text evidence="1">The sequence shown here is derived from an EMBL/GenBank/DDBJ whole genome shotgun (WGS) entry which is preliminary data.</text>
</comment>